<dbReference type="EMBL" id="LJGW01000377">
    <property type="protein sequence ID" value="OEV09292.1"/>
    <property type="molecule type" value="Genomic_DNA"/>
</dbReference>
<keyword evidence="2" id="KW-1185">Reference proteome</keyword>
<evidence type="ECO:0000313" key="2">
    <source>
        <dbReference type="Proteomes" id="UP000176005"/>
    </source>
</evidence>
<dbReference type="PATRIC" id="fig|518642.10.peg.4832"/>
<dbReference type="GO" id="GO:0032259">
    <property type="term" value="P:methylation"/>
    <property type="evidence" value="ECO:0007669"/>
    <property type="project" value="UniProtKB-KW"/>
</dbReference>
<organism evidence="1 2">
    <name type="scientific">Streptomyces nanshensis</name>
    <dbReference type="NCBI Taxonomy" id="518642"/>
    <lineage>
        <taxon>Bacteria</taxon>
        <taxon>Bacillati</taxon>
        <taxon>Actinomycetota</taxon>
        <taxon>Actinomycetes</taxon>
        <taxon>Kitasatosporales</taxon>
        <taxon>Streptomycetaceae</taxon>
        <taxon>Streptomyces</taxon>
    </lineage>
</organism>
<gene>
    <name evidence="1" type="ORF">AN218_22895</name>
</gene>
<evidence type="ECO:0000313" key="1">
    <source>
        <dbReference type="EMBL" id="OEV09292.1"/>
    </source>
</evidence>
<dbReference type="Pfam" id="PF04672">
    <property type="entry name" value="Methyltransf_19"/>
    <property type="match status" value="1"/>
</dbReference>
<dbReference type="CDD" id="cd02440">
    <property type="entry name" value="AdoMet_MTases"/>
    <property type="match status" value="1"/>
</dbReference>
<dbReference type="InterPro" id="IPR029063">
    <property type="entry name" value="SAM-dependent_MTases_sf"/>
</dbReference>
<keyword evidence="1" id="KW-0489">Methyltransferase</keyword>
<dbReference type="PIRSF" id="PIRSF017393">
    <property type="entry name" value="MTase_SAV2177"/>
    <property type="match status" value="1"/>
</dbReference>
<dbReference type="Proteomes" id="UP000176005">
    <property type="component" value="Unassembled WGS sequence"/>
</dbReference>
<accession>A0A1E7KZE2</accession>
<dbReference type="AlphaFoldDB" id="A0A1E7KZE2"/>
<sequence length="269" mass="29565">MGVTDHQPPKGVDDTVPHSARVYDYFLGGRDHYQVDIEAAHRLKAIWPGLPTGMEVNRSFVHRVARWAVTEGGVRQFIDIGTGLPTSPNLHEVAQQADPSARVLYVDNDPLVLVHAQAVLTSSAQDQIAYILADARDPDAILQHPDLGNTLDLTEPVCLCIIGMLHFIHDDAHDVVRRLLEPLPAGSLLVTTIVTADFDPDRLTRIAEEYTNLGMPMLVRNKDEVTAFFEDMDLVDPGVVPAHRWKPIAGAPPVADDEVAVYAAVGRKR</sequence>
<dbReference type="GO" id="GO:0008168">
    <property type="term" value="F:methyltransferase activity"/>
    <property type="evidence" value="ECO:0007669"/>
    <property type="project" value="UniProtKB-KW"/>
</dbReference>
<protein>
    <submittedName>
        <fullName evidence="1">Methyltransferase</fullName>
    </submittedName>
</protein>
<dbReference type="InterPro" id="IPR006764">
    <property type="entry name" value="SAM_dep_MeTrfase_SAV2177_type"/>
</dbReference>
<dbReference type="Gene3D" id="3.40.50.150">
    <property type="entry name" value="Vaccinia Virus protein VP39"/>
    <property type="match status" value="1"/>
</dbReference>
<reference evidence="1 2" key="1">
    <citation type="journal article" date="2016" name="Front. Microbiol.">
        <title>Comparative Genomics Analysis of Streptomyces Species Reveals Their Adaptation to the Marine Environment and Their Diversity at the Genomic Level.</title>
        <authorList>
            <person name="Tian X."/>
            <person name="Zhang Z."/>
            <person name="Yang T."/>
            <person name="Chen M."/>
            <person name="Li J."/>
            <person name="Chen F."/>
            <person name="Yang J."/>
            <person name="Li W."/>
            <person name="Zhang B."/>
            <person name="Zhang Z."/>
            <person name="Wu J."/>
            <person name="Zhang C."/>
            <person name="Long L."/>
            <person name="Xiao J."/>
        </authorList>
    </citation>
    <scope>NUCLEOTIDE SEQUENCE [LARGE SCALE GENOMIC DNA]</scope>
    <source>
        <strain evidence="1 2">SCSIO 10429</strain>
    </source>
</reference>
<dbReference type="SUPFAM" id="SSF53335">
    <property type="entry name" value="S-adenosyl-L-methionine-dependent methyltransferases"/>
    <property type="match status" value="1"/>
</dbReference>
<comment type="caution">
    <text evidence="1">The sequence shown here is derived from an EMBL/GenBank/DDBJ whole genome shotgun (WGS) entry which is preliminary data.</text>
</comment>
<keyword evidence="1" id="KW-0808">Transferase</keyword>
<name>A0A1E7KZE2_9ACTN</name>
<proteinExistence type="predicted"/>